<name>A0A3M4Q7Y4_9PSED</name>
<dbReference type="Proteomes" id="UP000277179">
    <property type="component" value="Unassembled WGS sequence"/>
</dbReference>
<reference evidence="1 2" key="1">
    <citation type="submission" date="2018-08" db="EMBL/GenBank/DDBJ databases">
        <title>Recombination of ecologically and evolutionarily significant loci maintains genetic cohesion in the Pseudomonas syringae species complex.</title>
        <authorList>
            <person name="Dillon M."/>
            <person name="Thakur S."/>
            <person name="Almeida R.N.D."/>
            <person name="Weir B.S."/>
            <person name="Guttman D.S."/>
        </authorList>
    </citation>
    <scope>NUCLEOTIDE SEQUENCE [LARGE SCALE GENOMIC DNA]</scope>
    <source>
        <strain evidence="1 2">ICMP 11288</strain>
    </source>
</reference>
<evidence type="ECO:0000313" key="1">
    <source>
        <dbReference type="EMBL" id="RMQ86582.1"/>
    </source>
</evidence>
<comment type="caution">
    <text evidence="1">The sequence shown here is derived from an EMBL/GenBank/DDBJ whole genome shotgun (WGS) entry which is preliminary data.</text>
</comment>
<gene>
    <name evidence="1" type="ORF">ALP97_05251</name>
</gene>
<protein>
    <submittedName>
        <fullName evidence="1">Uncharacterized protein</fullName>
    </submittedName>
</protein>
<accession>A0A3M4Q7Y4</accession>
<organism evidence="1 2">
    <name type="scientific">Pseudomonas salomonii</name>
    <dbReference type="NCBI Taxonomy" id="191391"/>
    <lineage>
        <taxon>Bacteria</taxon>
        <taxon>Pseudomonadati</taxon>
        <taxon>Pseudomonadota</taxon>
        <taxon>Gammaproteobacteria</taxon>
        <taxon>Pseudomonadales</taxon>
        <taxon>Pseudomonadaceae</taxon>
        <taxon>Pseudomonas</taxon>
    </lineage>
</organism>
<dbReference type="EMBL" id="RBRL01000278">
    <property type="protein sequence ID" value="RMQ86582.1"/>
    <property type="molecule type" value="Genomic_DNA"/>
</dbReference>
<dbReference type="AlphaFoldDB" id="A0A3M4Q7Y4"/>
<sequence length="457" mass="47685">MPRGVSHRVHPGFMPGVGLVPERAIGSGHVAQVIGRAVAYVAEVVFHIIARILAPALVDNRDVLRRQRVVAGHERVVVQVIGALETVVVSAAGIGDKDIRVKRNAMHAGAVAAGAQHAGHLGAVTVIDGRVVLTGNTEVLTLLKLAVRRVMKVTRVGGVVLAGGGHCLHTVLALGILALELEVFSEDARVEHADVHTLAGHAQGIGVIRVGAIQAGVDLGFGGFPGLRVGAPVTGGARPGLAGIQLRVEVAAHARLYVGVGLGRRQVGDNGLGEVENIGGIAPAVAEQPAAVVIQARGVVQRPLGIAEHGTDGEVFRLQFIVLLEGRIELAGLCGKILGRKVDDIGVGEPQVFIHIGVGAKRGNGFSEGRLQHWRRVGVGVIGPGHGALAQPQDQAECDRCKGYRFGACSALAFLRQSEAITCCVHFPFPLNMCFVNERCIGLFVIGRITRKTNAGS</sequence>
<evidence type="ECO:0000313" key="2">
    <source>
        <dbReference type="Proteomes" id="UP000277179"/>
    </source>
</evidence>
<proteinExistence type="predicted"/>